<feature type="domain" description="Amino acid permease/ SLC12A" evidence="9">
    <location>
        <begin position="12"/>
        <end position="239"/>
    </location>
</feature>
<keyword evidence="5 8" id="KW-0812">Transmembrane</keyword>
<dbReference type="AlphaFoldDB" id="A0A0D8XMA8"/>
<dbReference type="GO" id="GO:0015379">
    <property type="term" value="F:potassium:chloride symporter activity"/>
    <property type="evidence" value="ECO:0007669"/>
    <property type="project" value="TreeGrafter"/>
</dbReference>
<dbReference type="InterPro" id="IPR004842">
    <property type="entry name" value="SLC12A_fam"/>
</dbReference>
<gene>
    <name evidence="11" type="ORF">DICVIV_10458</name>
</gene>
<evidence type="ECO:0000259" key="9">
    <source>
        <dbReference type="Pfam" id="PF00324"/>
    </source>
</evidence>
<keyword evidence="4" id="KW-0813">Transport</keyword>
<feature type="transmembrane region" description="Helical" evidence="8">
    <location>
        <begin position="184"/>
        <end position="202"/>
    </location>
</feature>
<evidence type="ECO:0000313" key="12">
    <source>
        <dbReference type="Proteomes" id="UP000053766"/>
    </source>
</evidence>
<evidence type="ECO:0000256" key="3">
    <source>
        <dbReference type="ARBA" id="ARBA00019359"/>
    </source>
</evidence>
<feature type="transmembrane region" description="Helical" evidence="8">
    <location>
        <begin position="94"/>
        <end position="115"/>
    </location>
</feature>
<evidence type="ECO:0000256" key="5">
    <source>
        <dbReference type="ARBA" id="ARBA00022692"/>
    </source>
</evidence>
<dbReference type="GO" id="GO:0055075">
    <property type="term" value="P:potassium ion homeostasis"/>
    <property type="evidence" value="ECO:0007669"/>
    <property type="project" value="TreeGrafter"/>
</dbReference>
<accession>A0A0D8XMA8</accession>
<feature type="transmembrane region" description="Helical" evidence="8">
    <location>
        <begin position="368"/>
        <end position="385"/>
    </location>
</feature>
<dbReference type="GO" id="GO:0055064">
    <property type="term" value="P:chloride ion homeostasis"/>
    <property type="evidence" value="ECO:0007669"/>
    <property type="project" value="TreeGrafter"/>
</dbReference>
<evidence type="ECO:0000259" key="10">
    <source>
        <dbReference type="Pfam" id="PF03522"/>
    </source>
</evidence>
<feature type="transmembrane region" description="Helical" evidence="8">
    <location>
        <begin position="342"/>
        <end position="362"/>
    </location>
</feature>
<feature type="transmembrane region" description="Helical" evidence="8">
    <location>
        <begin position="222"/>
        <end position="246"/>
    </location>
</feature>
<dbReference type="Pfam" id="PF00324">
    <property type="entry name" value="AA_permease"/>
    <property type="match status" value="2"/>
</dbReference>
<evidence type="ECO:0000256" key="1">
    <source>
        <dbReference type="ARBA" id="ARBA00004141"/>
    </source>
</evidence>
<dbReference type="Pfam" id="PF03522">
    <property type="entry name" value="SLC12"/>
    <property type="match status" value="1"/>
</dbReference>
<feature type="domain" description="Amino acid permease/ SLC12A" evidence="9">
    <location>
        <begin position="251"/>
        <end position="424"/>
    </location>
</feature>
<dbReference type="GO" id="GO:0006884">
    <property type="term" value="P:cell volume homeostasis"/>
    <property type="evidence" value="ECO:0007669"/>
    <property type="project" value="TreeGrafter"/>
</dbReference>
<feature type="domain" description="SLC12A transporter C-terminal" evidence="10">
    <location>
        <begin position="435"/>
        <end position="522"/>
    </location>
</feature>
<dbReference type="FunFam" id="1.20.1740.10:FF:000013">
    <property type="entry name" value="Solute carrier family 12 member"/>
    <property type="match status" value="1"/>
</dbReference>
<sequence>MLGVSRITQVKEGVRNMISRSLGPEFGGAIGVLFFVANVFSCALYISGFTEALLNNLGNGQFPDSSAWRFLYCVLVSSLLLVLSLFGAATFARAALFTFVLISICYSTWLFSLMFDGPMSVPIPKANTPAYRVHENDSDPESPMVLRLNQTLTANYTGFNFRTLAENMFTNYTMDYTTERQTDFALMFAIIFSGVTGLMAGANMSGELAKPSVSIPRGTLQAVFTTLFVYVMTAFFLAASSSRYLLQNDYAVRSSRVLNRLSHDKLFGCLLRPAKIEIGDRNPVVSVIIAWLCVVGVFLIGAMNKIAKLTSIFFLLSYMGVNIACLALELTSAPNFRPTFKYFAWWTCALGVVSTSTMMLVVDASMSAIGVIVLMSLIMVLHYQAPAVSSGSISQALIYHQVRKYLLLLDVRKEHVKYWRPQILLLVSRPSSACPLMDFVNDLKKSGLYVVGHVRKGDMDANDSVDPLQQVFPYWLSIVDYLKLKAFVELTISSDIRQGIQQLMRLSGLGAMKPNTVVLGFHEVTPVDATLQESHLLKDLRYSKIDRAAVVEYFTAKDYMPKELNGNLERLTPLEYVNVLKDVLHMTKNLCVARNFHKHDKEILSQSWNQRRFIDVWPVDLQRPVETGFGWDNSSLFLLQLACILSMSSRWRSYCRLRVFICVNSLQDMHRRDRQLKQMLDTLRIKAESIVVPWDHVVCHFPQIGGPCANTQRPTIELSEPYLCAFNDMVKRYSEEAAVTLLNLPLPPDDANMHAER</sequence>
<dbReference type="GO" id="GO:0016020">
    <property type="term" value="C:membrane"/>
    <property type="evidence" value="ECO:0007669"/>
    <property type="project" value="UniProtKB-SubCell"/>
</dbReference>
<feature type="transmembrane region" description="Helical" evidence="8">
    <location>
        <begin position="309"/>
        <end position="330"/>
    </location>
</feature>
<keyword evidence="6 8" id="KW-1133">Transmembrane helix</keyword>
<organism evidence="11 12">
    <name type="scientific">Dictyocaulus viviparus</name>
    <name type="common">Bovine lungworm</name>
    <dbReference type="NCBI Taxonomy" id="29172"/>
    <lineage>
        <taxon>Eukaryota</taxon>
        <taxon>Metazoa</taxon>
        <taxon>Ecdysozoa</taxon>
        <taxon>Nematoda</taxon>
        <taxon>Chromadorea</taxon>
        <taxon>Rhabditida</taxon>
        <taxon>Rhabditina</taxon>
        <taxon>Rhabditomorpha</taxon>
        <taxon>Strongyloidea</taxon>
        <taxon>Metastrongylidae</taxon>
        <taxon>Dictyocaulus</taxon>
    </lineage>
</organism>
<dbReference type="Gene3D" id="1.20.1740.10">
    <property type="entry name" value="Amino acid/polyamine transporter I"/>
    <property type="match status" value="1"/>
</dbReference>
<dbReference type="OrthoDB" id="2020542at2759"/>
<name>A0A0D8XMA8_DICVI</name>
<dbReference type="Proteomes" id="UP000053766">
    <property type="component" value="Unassembled WGS sequence"/>
</dbReference>
<comment type="subcellular location">
    <subcellularLocation>
        <location evidence="1">Membrane</location>
        <topology evidence="1">Multi-pass membrane protein</topology>
    </subcellularLocation>
</comment>
<evidence type="ECO:0000256" key="7">
    <source>
        <dbReference type="ARBA" id="ARBA00023136"/>
    </source>
</evidence>
<protein>
    <recommendedName>
        <fullName evidence="3">Solute carrier family 12 member 9</fullName>
    </recommendedName>
</protein>
<dbReference type="EMBL" id="KN716551">
    <property type="protein sequence ID" value="KJH43521.1"/>
    <property type="molecule type" value="Genomic_DNA"/>
</dbReference>
<reference evidence="11 12" key="1">
    <citation type="submission" date="2013-11" db="EMBL/GenBank/DDBJ databases">
        <title>Draft genome of the bovine lungworm Dictyocaulus viviparus.</title>
        <authorList>
            <person name="Mitreva M."/>
        </authorList>
    </citation>
    <scope>NUCLEOTIDE SEQUENCE [LARGE SCALE GENOMIC DNA]</scope>
    <source>
        <strain evidence="11 12">HannoverDv2000</strain>
    </source>
</reference>
<comment type="similarity">
    <text evidence="2">Belongs to the SLC12A transporter family.</text>
</comment>
<evidence type="ECO:0000313" key="11">
    <source>
        <dbReference type="EMBL" id="KJH43521.1"/>
    </source>
</evidence>
<feature type="transmembrane region" description="Helical" evidence="8">
    <location>
        <begin position="67"/>
        <end position="88"/>
    </location>
</feature>
<dbReference type="STRING" id="29172.A0A0D8XMA8"/>
<dbReference type="InterPro" id="IPR004841">
    <property type="entry name" value="AA-permease/SLC12A_dom"/>
</dbReference>
<evidence type="ECO:0000256" key="8">
    <source>
        <dbReference type="SAM" id="Phobius"/>
    </source>
</evidence>
<dbReference type="PANTHER" id="PTHR11827:SF72">
    <property type="entry name" value="GH08340P"/>
    <property type="match status" value="1"/>
</dbReference>
<keyword evidence="12" id="KW-1185">Reference proteome</keyword>
<feature type="transmembrane region" description="Helical" evidence="8">
    <location>
        <begin position="284"/>
        <end position="303"/>
    </location>
</feature>
<proteinExistence type="inferred from homology"/>
<evidence type="ECO:0000256" key="4">
    <source>
        <dbReference type="ARBA" id="ARBA00022448"/>
    </source>
</evidence>
<evidence type="ECO:0000256" key="2">
    <source>
        <dbReference type="ARBA" id="ARBA00010593"/>
    </source>
</evidence>
<dbReference type="InterPro" id="IPR018491">
    <property type="entry name" value="SLC12_C"/>
</dbReference>
<feature type="transmembrane region" description="Helical" evidence="8">
    <location>
        <begin position="26"/>
        <end position="46"/>
    </location>
</feature>
<reference evidence="12" key="2">
    <citation type="journal article" date="2016" name="Sci. Rep.">
        <title>Dictyocaulus viviparus genome, variome and transcriptome elucidate lungworm biology and support future intervention.</title>
        <authorList>
            <person name="McNulty S.N."/>
            <person name="Strube C."/>
            <person name="Rosa B.A."/>
            <person name="Martin J.C."/>
            <person name="Tyagi R."/>
            <person name="Choi Y.J."/>
            <person name="Wang Q."/>
            <person name="Hallsworth Pepin K."/>
            <person name="Zhang X."/>
            <person name="Ozersky P."/>
            <person name="Wilson R.K."/>
            <person name="Sternberg P.W."/>
            <person name="Gasser R.B."/>
            <person name="Mitreva M."/>
        </authorList>
    </citation>
    <scope>NUCLEOTIDE SEQUENCE [LARGE SCALE GENOMIC DNA]</scope>
    <source>
        <strain evidence="12">HannoverDv2000</strain>
    </source>
</reference>
<keyword evidence="7 8" id="KW-0472">Membrane</keyword>
<evidence type="ECO:0000256" key="6">
    <source>
        <dbReference type="ARBA" id="ARBA00022989"/>
    </source>
</evidence>
<dbReference type="PANTHER" id="PTHR11827">
    <property type="entry name" value="SOLUTE CARRIER FAMILY 12, CATION COTRANSPORTERS"/>
    <property type="match status" value="1"/>
</dbReference>